<name>A0A6J7BT76_9ZZZZ</name>
<reference evidence="1" key="1">
    <citation type="submission" date="2020-05" db="EMBL/GenBank/DDBJ databases">
        <authorList>
            <person name="Chiriac C."/>
            <person name="Salcher M."/>
            <person name="Ghai R."/>
            <person name="Kavagutti S V."/>
        </authorList>
    </citation>
    <scope>NUCLEOTIDE SEQUENCE</scope>
</reference>
<gene>
    <name evidence="1" type="ORF">UFOPK3268_00670</name>
</gene>
<proteinExistence type="predicted"/>
<dbReference type="EMBL" id="CAFBIZ010000067">
    <property type="protein sequence ID" value="CAB4848812.1"/>
    <property type="molecule type" value="Genomic_DNA"/>
</dbReference>
<organism evidence="1">
    <name type="scientific">freshwater metagenome</name>
    <dbReference type="NCBI Taxonomy" id="449393"/>
    <lineage>
        <taxon>unclassified sequences</taxon>
        <taxon>metagenomes</taxon>
        <taxon>ecological metagenomes</taxon>
    </lineage>
</organism>
<sequence length="70" mass="7163">MATTVTVSGIAPACSGKTIIVHALDADKTIINTGTNTVAGVTDEITWNTPHVSANDYKSFAVIIQSAATS</sequence>
<accession>A0A6J7BT76</accession>
<dbReference type="AlphaFoldDB" id="A0A6J7BT76"/>
<evidence type="ECO:0000313" key="1">
    <source>
        <dbReference type="EMBL" id="CAB4848812.1"/>
    </source>
</evidence>
<protein>
    <submittedName>
        <fullName evidence="1">Unannotated protein</fullName>
    </submittedName>
</protein>